<dbReference type="InterPro" id="IPR000014">
    <property type="entry name" value="PAS"/>
</dbReference>
<dbReference type="InterPro" id="IPR013767">
    <property type="entry name" value="PAS_fold"/>
</dbReference>
<evidence type="ECO:0000256" key="1">
    <source>
        <dbReference type="ARBA" id="ARBA00001946"/>
    </source>
</evidence>
<dbReference type="PROSITE" id="PS50887">
    <property type="entry name" value="GGDEF"/>
    <property type="match status" value="1"/>
</dbReference>
<dbReference type="InterPro" id="IPR013655">
    <property type="entry name" value="PAS_fold_3"/>
</dbReference>
<dbReference type="SUPFAM" id="SSF55785">
    <property type="entry name" value="PYP-like sensor domain (PAS domain)"/>
    <property type="match status" value="2"/>
</dbReference>
<evidence type="ECO:0000259" key="5">
    <source>
        <dbReference type="PROSITE" id="PS50887"/>
    </source>
</evidence>
<dbReference type="EMBL" id="CABVHQ010000005">
    <property type="protein sequence ID" value="VVN77764.1"/>
    <property type="molecule type" value="Genomic_DNA"/>
</dbReference>
<dbReference type="InterPro" id="IPR029787">
    <property type="entry name" value="Nucleotide_cyclase"/>
</dbReference>
<dbReference type="Proteomes" id="UP000337909">
    <property type="component" value="Unassembled WGS sequence"/>
</dbReference>
<dbReference type="InterPro" id="IPR043128">
    <property type="entry name" value="Rev_trsase/Diguanyl_cyclase"/>
</dbReference>
<sequence length="447" mass="50116">MTYAWLSLCAVLLILAAVAVWVRHERSLQHRLAQYRELLESLPDGVILVNADGLIQQQNSAAARLLDSDDALLVGSPLSSWLPHLNETLEQRQRTLATRANGQQRAIEVTRLPATDSANSIVLVHRSKQYGHSPEDAERYKRSQYFARIGTWDWDVDTEQLYWSEAIYGMFGYKVGEVTPSYELFCSCVHPEDRAQVRAGELRCLETGDNHDEEYRVIWPDGSIHWLRETGNVVKNTDDSTVKMMGVVRDITEERASASQLQHLAHFDLLTGLPNRLALEARLSKALEQARLNDTRVILVFVDLNSFKEINDHFGHAAGDRVLVTTATRLKKILRSTDTVARIGGDEFVVILEGLPQGKSLQDEAHSICEKIFIELSPPVTIGNDQRHIGTSLGVAVFPDHAPSMDKLIHIADLAMYEAKRSGNNQYRLGCRSELARDGLKGSAFIQ</sequence>
<dbReference type="CDD" id="cd01949">
    <property type="entry name" value="GGDEF"/>
    <property type="match status" value="1"/>
</dbReference>
<dbReference type="SMART" id="SM00086">
    <property type="entry name" value="PAC"/>
    <property type="match status" value="1"/>
</dbReference>
<evidence type="ECO:0000259" key="4">
    <source>
        <dbReference type="PROSITE" id="PS50113"/>
    </source>
</evidence>
<dbReference type="PROSITE" id="PS50113">
    <property type="entry name" value="PAC"/>
    <property type="match status" value="1"/>
</dbReference>
<protein>
    <recommendedName>
        <fullName evidence="8">Diguanylate cyclase</fullName>
    </recommendedName>
</protein>
<organism evidence="6 7">
    <name type="scientific">Pseudomonas fluorescens</name>
    <dbReference type="NCBI Taxonomy" id="294"/>
    <lineage>
        <taxon>Bacteria</taxon>
        <taxon>Pseudomonadati</taxon>
        <taxon>Pseudomonadota</taxon>
        <taxon>Gammaproteobacteria</taxon>
        <taxon>Pseudomonadales</taxon>
        <taxon>Pseudomonadaceae</taxon>
        <taxon>Pseudomonas</taxon>
    </lineage>
</organism>
<name>A0A5E7AM27_PSEFL</name>
<dbReference type="SUPFAM" id="SSF55073">
    <property type="entry name" value="Nucleotide cyclase"/>
    <property type="match status" value="1"/>
</dbReference>
<proteinExistence type="predicted"/>
<dbReference type="CDD" id="cd00130">
    <property type="entry name" value="PAS"/>
    <property type="match status" value="2"/>
</dbReference>
<feature type="domain" description="PAS" evidence="3">
    <location>
        <begin position="155"/>
        <end position="208"/>
    </location>
</feature>
<reference evidence="6 7" key="1">
    <citation type="submission" date="2019-09" db="EMBL/GenBank/DDBJ databases">
        <authorList>
            <person name="Chandra G."/>
            <person name="Truman W A."/>
        </authorList>
    </citation>
    <scope>NUCLEOTIDE SEQUENCE [LARGE SCALE GENOMIC DNA]</scope>
    <source>
        <strain evidence="6">PS691</strain>
    </source>
</reference>
<dbReference type="NCBIfam" id="TIGR00229">
    <property type="entry name" value="sensory_box"/>
    <property type="match status" value="1"/>
</dbReference>
<dbReference type="Gene3D" id="3.30.450.20">
    <property type="entry name" value="PAS domain"/>
    <property type="match status" value="2"/>
</dbReference>
<dbReference type="OrthoDB" id="9812260at2"/>
<gene>
    <name evidence="6" type="ORF">PS691_00841</name>
</gene>
<dbReference type="InterPro" id="IPR000700">
    <property type="entry name" value="PAS-assoc_C"/>
</dbReference>
<dbReference type="RefSeq" id="WP_150640948.1">
    <property type="nucleotide sequence ID" value="NZ_CABVHQ010000005.1"/>
</dbReference>
<dbReference type="GO" id="GO:0003824">
    <property type="term" value="F:catalytic activity"/>
    <property type="evidence" value="ECO:0007669"/>
    <property type="project" value="UniProtKB-ARBA"/>
</dbReference>
<dbReference type="PANTHER" id="PTHR44757:SF2">
    <property type="entry name" value="BIOFILM ARCHITECTURE MAINTENANCE PROTEIN MBAA"/>
    <property type="match status" value="1"/>
</dbReference>
<dbReference type="NCBIfam" id="TIGR00254">
    <property type="entry name" value="GGDEF"/>
    <property type="match status" value="1"/>
</dbReference>
<evidence type="ECO:0000313" key="6">
    <source>
        <dbReference type="EMBL" id="VVN77764.1"/>
    </source>
</evidence>
<dbReference type="SMART" id="SM00091">
    <property type="entry name" value="PAS"/>
    <property type="match status" value="2"/>
</dbReference>
<feature type="domain" description="PAC" evidence="4">
    <location>
        <begin position="211"/>
        <end position="263"/>
    </location>
</feature>
<accession>A0A5E7AM27</accession>
<dbReference type="Gene3D" id="2.10.70.100">
    <property type="match status" value="1"/>
</dbReference>
<dbReference type="InterPro" id="IPR000160">
    <property type="entry name" value="GGDEF_dom"/>
</dbReference>
<evidence type="ECO:0008006" key="8">
    <source>
        <dbReference type="Google" id="ProtNLM"/>
    </source>
</evidence>
<dbReference type="GO" id="GO:0006355">
    <property type="term" value="P:regulation of DNA-templated transcription"/>
    <property type="evidence" value="ECO:0007669"/>
    <property type="project" value="InterPro"/>
</dbReference>
<comment type="subcellular location">
    <subcellularLocation>
        <location evidence="2">Cell inner membrane</location>
    </subcellularLocation>
</comment>
<feature type="domain" description="GGDEF" evidence="5">
    <location>
        <begin position="295"/>
        <end position="432"/>
    </location>
</feature>
<dbReference type="SMART" id="SM00267">
    <property type="entry name" value="GGDEF"/>
    <property type="match status" value="1"/>
</dbReference>
<dbReference type="Pfam" id="PF08447">
    <property type="entry name" value="PAS_3"/>
    <property type="match status" value="1"/>
</dbReference>
<dbReference type="Gene3D" id="3.30.70.270">
    <property type="match status" value="1"/>
</dbReference>
<evidence type="ECO:0000313" key="7">
    <source>
        <dbReference type="Proteomes" id="UP000337909"/>
    </source>
</evidence>
<dbReference type="PANTHER" id="PTHR44757">
    <property type="entry name" value="DIGUANYLATE CYCLASE DGCP"/>
    <property type="match status" value="1"/>
</dbReference>
<dbReference type="InterPro" id="IPR001610">
    <property type="entry name" value="PAC"/>
</dbReference>
<dbReference type="Pfam" id="PF00989">
    <property type="entry name" value="PAS"/>
    <property type="match status" value="1"/>
</dbReference>
<feature type="domain" description="PAS" evidence="3">
    <location>
        <begin position="31"/>
        <end position="110"/>
    </location>
</feature>
<dbReference type="Pfam" id="PF00990">
    <property type="entry name" value="GGDEF"/>
    <property type="match status" value="1"/>
</dbReference>
<evidence type="ECO:0000259" key="3">
    <source>
        <dbReference type="PROSITE" id="PS50112"/>
    </source>
</evidence>
<dbReference type="InterPro" id="IPR035965">
    <property type="entry name" value="PAS-like_dom_sf"/>
</dbReference>
<evidence type="ECO:0000256" key="2">
    <source>
        <dbReference type="ARBA" id="ARBA00004533"/>
    </source>
</evidence>
<dbReference type="AlphaFoldDB" id="A0A5E7AM27"/>
<dbReference type="InterPro" id="IPR052155">
    <property type="entry name" value="Biofilm_reg_signaling"/>
</dbReference>
<dbReference type="FunFam" id="3.30.70.270:FF:000001">
    <property type="entry name" value="Diguanylate cyclase domain protein"/>
    <property type="match status" value="1"/>
</dbReference>
<dbReference type="GO" id="GO:0005886">
    <property type="term" value="C:plasma membrane"/>
    <property type="evidence" value="ECO:0007669"/>
    <property type="project" value="UniProtKB-SubCell"/>
</dbReference>
<comment type="cofactor">
    <cofactor evidence="1">
        <name>Mg(2+)</name>
        <dbReference type="ChEBI" id="CHEBI:18420"/>
    </cofactor>
</comment>
<dbReference type="PROSITE" id="PS50112">
    <property type="entry name" value="PAS"/>
    <property type="match status" value="2"/>
</dbReference>